<gene>
    <name evidence="1" type="ORF">ORQ98_18285</name>
</gene>
<protein>
    <recommendedName>
        <fullName evidence="3">Orc1-like AAA ATPase domain-containing protein</fullName>
    </recommendedName>
</protein>
<evidence type="ECO:0000313" key="1">
    <source>
        <dbReference type="EMBL" id="MDE1463905.1"/>
    </source>
</evidence>
<accession>A0ABT5UCI3</accession>
<dbReference type="Proteomes" id="UP001528823">
    <property type="component" value="Unassembled WGS sequence"/>
</dbReference>
<evidence type="ECO:0000313" key="2">
    <source>
        <dbReference type="Proteomes" id="UP001528823"/>
    </source>
</evidence>
<dbReference type="InterPro" id="IPR027417">
    <property type="entry name" value="P-loop_NTPase"/>
</dbReference>
<dbReference type="NCBIfam" id="NF047389">
    <property type="entry name" value="ATPase_Sll1717"/>
    <property type="match status" value="1"/>
</dbReference>
<keyword evidence="2" id="KW-1185">Reference proteome</keyword>
<evidence type="ECO:0008006" key="3">
    <source>
        <dbReference type="Google" id="ProtNLM"/>
    </source>
</evidence>
<dbReference type="InterPro" id="IPR059206">
    <property type="entry name" value="Sll1717-like"/>
</dbReference>
<dbReference type="SUPFAM" id="SSF52540">
    <property type="entry name" value="P-loop containing nucleoside triphosphate hydrolases"/>
    <property type="match status" value="1"/>
</dbReference>
<dbReference type="EMBL" id="JAPMOU010000026">
    <property type="protein sequence ID" value="MDE1463905.1"/>
    <property type="molecule type" value="Genomic_DNA"/>
</dbReference>
<proteinExistence type="predicted"/>
<organism evidence="1 2">
    <name type="scientific">Spartinivicinus poritis</name>
    <dbReference type="NCBI Taxonomy" id="2994640"/>
    <lineage>
        <taxon>Bacteria</taxon>
        <taxon>Pseudomonadati</taxon>
        <taxon>Pseudomonadota</taxon>
        <taxon>Gammaproteobacteria</taxon>
        <taxon>Oceanospirillales</taxon>
        <taxon>Zooshikellaceae</taxon>
        <taxon>Spartinivicinus</taxon>
    </lineage>
</organism>
<reference evidence="1 2" key="1">
    <citation type="submission" date="2022-11" db="EMBL/GenBank/DDBJ databases">
        <title>Spartinivicinus poritis sp. nov., isolated from scleractinian coral Porites lutea.</title>
        <authorList>
            <person name="Zhang G."/>
            <person name="Cai L."/>
            <person name="Wei Q."/>
        </authorList>
    </citation>
    <scope>NUCLEOTIDE SEQUENCE [LARGE SCALE GENOMIC DNA]</scope>
    <source>
        <strain evidence="1 2">A2-2</strain>
    </source>
</reference>
<sequence>MLSDKQKELVSIYITEDEAFGPVNAAEIEDTEALQILFDTHNRIYKQLHQRPSIVIGRKGAGKTSYLHSAYFEKNYDYVVEISTPKAFTNVIESIEKTTKGALFPETIAEMWETVLCITFFSKIREELCASKKLIDAYLAKIGIRAGATIDDVLWNIADTISEKASGKALGIIAEILRRTDNISFADVKETVRKELQEKKQRAVIMLDSLDEFQLDIDSVSLALQGLLKCIGRSNKPSARTDIRFCLPAELFHKFQSISSNPNKDFRRELVLHWTAPELLLVAANRLLLYLELYKNDFYKNYGATSILNNNDVRKIFHTILPNQMVGGLGVTEEPLAYIIRHTQLLPRHLLILLNSIWQRNKRLSESNCLKLHEDSIREGVSAVEQKLVMEIFVAYKAVHPHAQAACEQCFPELHHVFSIGDLERVFRTHGKRATESDDFFLFKRMLIEIGAIGKVINVTDRYVQALFEYTVPHRLVTSTDDELCIHPLFSEIYSAKTKLKMPVYPYGSMLDDPDYREWD</sequence>
<dbReference type="RefSeq" id="WP_274690238.1">
    <property type="nucleotide sequence ID" value="NZ_JAPMOU010000026.1"/>
</dbReference>
<comment type="caution">
    <text evidence="1">The sequence shown here is derived from an EMBL/GenBank/DDBJ whole genome shotgun (WGS) entry which is preliminary data.</text>
</comment>
<name>A0ABT5UCI3_9GAMM</name>